<protein>
    <submittedName>
        <fullName evidence="1">Uncharacterized protein</fullName>
    </submittedName>
</protein>
<name>A0A097BWX5_9CAUD</name>
<proteinExistence type="predicted"/>
<dbReference type="Proteomes" id="UP000029884">
    <property type="component" value="Segment"/>
</dbReference>
<accession>A0A097BWX5</accession>
<evidence type="ECO:0000313" key="2">
    <source>
        <dbReference type="Proteomes" id="UP000029884"/>
    </source>
</evidence>
<dbReference type="EMBL" id="KM501444">
    <property type="protein sequence ID" value="AIS73434.1"/>
    <property type="molecule type" value="Genomic_DNA"/>
</dbReference>
<reference evidence="2" key="1">
    <citation type="submission" date="2014-09" db="EMBL/GenBank/DDBJ databases">
        <title>Characterization and complete genome sequence of the Shigella sonnei bacteriophage pSs-1.</title>
        <authorList>
            <person name="Jun J.W."/>
            <person name="Park S.C."/>
        </authorList>
    </citation>
    <scope>NUCLEOTIDE SEQUENCE [LARGE SCALE GENOMIC DNA]</scope>
</reference>
<reference evidence="1 2" key="2">
    <citation type="journal article" date="2016" name="Sci. Rep.">
        <title>Bacteriophage application to control the contaminated water with Shigella.</title>
        <authorList>
            <person name="Jun J.W."/>
            <person name="Giri S.S."/>
            <person name="Kim H.J."/>
            <person name="Yun S.K."/>
            <person name="Chi C."/>
            <person name="Chai J.Y."/>
            <person name="Lee B.C."/>
            <person name="Park S.C."/>
        </authorList>
    </citation>
    <scope>NUCLEOTIDE SEQUENCE [LARGE SCALE GENOMIC DNA]</scope>
</reference>
<keyword evidence="2" id="KW-1185">Reference proteome</keyword>
<dbReference type="RefSeq" id="YP_009110932.1">
    <property type="nucleotide sequence ID" value="NC_025829.1"/>
</dbReference>
<gene>
    <name evidence="1" type="ORF">pSs1_00124</name>
</gene>
<dbReference type="KEGG" id="vg:22475198"/>
<dbReference type="GeneID" id="22475198"/>
<evidence type="ECO:0000313" key="1">
    <source>
        <dbReference type="EMBL" id="AIS73434.1"/>
    </source>
</evidence>
<organism evidence="1 2">
    <name type="scientific">Shigella phage pSs-1</name>
    <dbReference type="NCBI Taxonomy" id="1551641"/>
    <lineage>
        <taxon>Viruses</taxon>
        <taxon>Duplodnaviria</taxon>
        <taxon>Heunggongvirae</taxon>
        <taxon>Uroviricota</taxon>
        <taxon>Caudoviricetes</taxon>
        <taxon>Pantevenvirales</taxon>
        <taxon>Straboviridae</taxon>
        <taxon>Tevenvirinae</taxon>
        <taxon>Tequatrovirus</taxon>
        <taxon>Tequatrovirus pss1</taxon>
    </lineage>
</organism>
<sequence length="58" mass="6476">MNDDLKYQLLRELDVLIELSAQKGFIIGSGQKDPNGHSIVAVMNQKRVILKLLGIDIL</sequence>